<feature type="region of interest" description="Disordered" evidence="1">
    <location>
        <begin position="42"/>
        <end position="98"/>
    </location>
</feature>
<reference evidence="2 3" key="1">
    <citation type="submission" date="2015-04" db="EMBL/GenBank/DDBJ databases">
        <title>Complete genome sequence of Schizopora paradoxa KUC8140, a cosmopolitan wood degrader in East Asia.</title>
        <authorList>
            <consortium name="DOE Joint Genome Institute"/>
            <person name="Min B."/>
            <person name="Park H."/>
            <person name="Jang Y."/>
            <person name="Kim J.-J."/>
            <person name="Kim K.H."/>
            <person name="Pangilinan J."/>
            <person name="Lipzen A."/>
            <person name="Riley R."/>
            <person name="Grigoriev I.V."/>
            <person name="Spatafora J.W."/>
            <person name="Choi I.-G."/>
        </authorList>
    </citation>
    <scope>NUCLEOTIDE SEQUENCE [LARGE SCALE GENOMIC DNA]</scope>
    <source>
        <strain evidence="2 3">KUC8140</strain>
    </source>
</reference>
<evidence type="ECO:0000313" key="2">
    <source>
        <dbReference type="EMBL" id="KLO17527.1"/>
    </source>
</evidence>
<gene>
    <name evidence="2" type="ORF">SCHPADRAFT_165335</name>
</gene>
<feature type="compositionally biased region" description="Basic residues" evidence="1">
    <location>
        <begin position="43"/>
        <end position="52"/>
    </location>
</feature>
<evidence type="ECO:0000313" key="3">
    <source>
        <dbReference type="Proteomes" id="UP000053477"/>
    </source>
</evidence>
<accession>A0A0H2S0Z0</accession>
<name>A0A0H2S0Z0_9AGAM</name>
<feature type="compositionally biased region" description="Basic residues" evidence="1">
    <location>
        <begin position="68"/>
        <end position="81"/>
    </location>
</feature>
<dbReference type="AlphaFoldDB" id="A0A0H2S0Z0"/>
<dbReference type="Proteomes" id="UP000053477">
    <property type="component" value="Unassembled WGS sequence"/>
</dbReference>
<protein>
    <submittedName>
        <fullName evidence="2">Uncharacterized protein</fullName>
    </submittedName>
</protein>
<proteinExistence type="predicted"/>
<keyword evidence="3" id="KW-1185">Reference proteome</keyword>
<sequence length="158" mass="17925">MEVRGQCRHSSSGDDTYAWNCALYERRQTACTTHVRFTGDRRPLRRRTPSRARSRDDDTSLHRCGVQLRRRRKRGNGRKRGSLAGAGNASRRTRSDVARARQIRPYIIEKCCSSHSSYSLPNNVDADACNPAQHSRKHTAMTRSRSSDVDTSLHRVGA</sequence>
<feature type="compositionally biased region" description="Basic and acidic residues" evidence="1">
    <location>
        <begin position="145"/>
        <end position="158"/>
    </location>
</feature>
<dbReference type="InParanoid" id="A0A0H2S0Z0"/>
<evidence type="ECO:0000256" key="1">
    <source>
        <dbReference type="SAM" id="MobiDB-lite"/>
    </source>
</evidence>
<feature type="region of interest" description="Disordered" evidence="1">
    <location>
        <begin position="129"/>
        <end position="158"/>
    </location>
</feature>
<dbReference type="EMBL" id="KQ085904">
    <property type="protein sequence ID" value="KLO17527.1"/>
    <property type="molecule type" value="Genomic_DNA"/>
</dbReference>
<organism evidence="2 3">
    <name type="scientific">Schizopora paradoxa</name>
    <dbReference type="NCBI Taxonomy" id="27342"/>
    <lineage>
        <taxon>Eukaryota</taxon>
        <taxon>Fungi</taxon>
        <taxon>Dikarya</taxon>
        <taxon>Basidiomycota</taxon>
        <taxon>Agaricomycotina</taxon>
        <taxon>Agaricomycetes</taxon>
        <taxon>Hymenochaetales</taxon>
        <taxon>Schizoporaceae</taxon>
        <taxon>Schizopora</taxon>
    </lineage>
</organism>